<dbReference type="Proteomes" id="UP000037069">
    <property type="component" value="Unassembled WGS sequence"/>
</dbReference>
<dbReference type="PROSITE" id="PS50102">
    <property type="entry name" value="RRM"/>
    <property type="match status" value="1"/>
</dbReference>
<dbReference type="Pfam" id="PF00076">
    <property type="entry name" value="RRM_1"/>
    <property type="match status" value="1"/>
</dbReference>
<dbReference type="AlphaFoldDB" id="A0A0L0CC96"/>
<keyword evidence="6" id="KW-1185">Reference proteome</keyword>
<evidence type="ECO:0000256" key="2">
    <source>
        <dbReference type="PROSITE-ProRule" id="PRU00176"/>
    </source>
</evidence>
<accession>A0A0L0CC96</accession>
<dbReference type="InterPro" id="IPR052645">
    <property type="entry name" value="Pumilio_domain_protein"/>
</dbReference>
<name>A0A0L0CC96_LUCCU</name>
<dbReference type="Gene3D" id="3.30.70.330">
    <property type="match status" value="1"/>
</dbReference>
<keyword evidence="1 2" id="KW-0694">RNA-binding</keyword>
<keyword evidence="3" id="KW-0472">Membrane</keyword>
<comment type="caution">
    <text evidence="5">The sequence shown here is derived from an EMBL/GenBank/DDBJ whole genome shotgun (WGS) entry which is preliminary data.</text>
</comment>
<evidence type="ECO:0000313" key="5">
    <source>
        <dbReference type="EMBL" id="KNC29074.1"/>
    </source>
</evidence>
<dbReference type="GO" id="GO:0003723">
    <property type="term" value="F:RNA binding"/>
    <property type="evidence" value="ECO:0007669"/>
    <property type="project" value="UniProtKB-UniRule"/>
</dbReference>
<evidence type="ECO:0000256" key="1">
    <source>
        <dbReference type="ARBA" id="ARBA00022884"/>
    </source>
</evidence>
<dbReference type="PANTHER" id="PTHR47093">
    <property type="entry name" value="PROTEIN JSN1-RELATED"/>
    <property type="match status" value="1"/>
</dbReference>
<protein>
    <recommendedName>
        <fullName evidence="4">RRM domain-containing protein</fullName>
    </recommendedName>
</protein>
<dbReference type="InterPro" id="IPR012677">
    <property type="entry name" value="Nucleotide-bd_a/b_plait_sf"/>
</dbReference>
<dbReference type="InterPro" id="IPR000504">
    <property type="entry name" value="RRM_dom"/>
</dbReference>
<keyword evidence="3" id="KW-1133">Transmembrane helix</keyword>
<dbReference type="InterPro" id="IPR035979">
    <property type="entry name" value="RBD_domain_sf"/>
</dbReference>
<dbReference type="SUPFAM" id="SSF54928">
    <property type="entry name" value="RNA-binding domain, RBD"/>
    <property type="match status" value="1"/>
</dbReference>
<evidence type="ECO:0000313" key="6">
    <source>
        <dbReference type="Proteomes" id="UP000037069"/>
    </source>
</evidence>
<dbReference type="PANTHER" id="PTHR47093:SF1">
    <property type="entry name" value="PROTEIN JSN1-RELATED"/>
    <property type="match status" value="1"/>
</dbReference>
<proteinExistence type="predicted"/>
<feature type="transmembrane region" description="Helical" evidence="3">
    <location>
        <begin position="205"/>
        <end position="227"/>
    </location>
</feature>
<evidence type="ECO:0000259" key="4">
    <source>
        <dbReference type="PROSITE" id="PS50102"/>
    </source>
</evidence>
<feature type="non-terminal residue" evidence="5">
    <location>
        <position position="1"/>
    </location>
</feature>
<dbReference type="EMBL" id="JRES01000700">
    <property type="protein sequence ID" value="KNC29074.1"/>
    <property type="molecule type" value="Genomic_DNA"/>
</dbReference>
<dbReference type="GO" id="GO:0000288">
    <property type="term" value="P:nuclear-transcribed mRNA catabolic process, deadenylation-dependent decay"/>
    <property type="evidence" value="ECO:0007669"/>
    <property type="project" value="TreeGrafter"/>
</dbReference>
<dbReference type="CDD" id="cd00590">
    <property type="entry name" value="RRM_SF"/>
    <property type="match status" value="1"/>
</dbReference>
<feature type="non-terminal residue" evidence="5">
    <location>
        <position position="282"/>
    </location>
</feature>
<feature type="transmembrane region" description="Helical" evidence="3">
    <location>
        <begin position="234"/>
        <end position="259"/>
    </location>
</feature>
<gene>
    <name evidence="5" type="ORF">FF38_12250</name>
</gene>
<evidence type="ECO:0000256" key="3">
    <source>
        <dbReference type="SAM" id="Phobius"/>
    </source>
</evidence>
<organism evidence="5 6">
    <name type="scientific">Lucilia cuprina</name>
    <name type="common">Green bottle fly</name>
    <name type="synonym">Australian sheep blowfly</name>
    <dbReference type="NCBI Taxonomy" id="7375"/>
    <lineage>
        <taxon>Eukaryota</taxon>
        <taxon>Metazoa</taxon>
        <taxon>Ecdysozoa</taxon>
        <taxon>Arthropoda</taxon>
        <taxon>Hexapoda</taxon>
        <taxon>Insecta</taxon>
        <taxon>Pterygota</taxon>
        <taxon>Neoptera</taxon>
        <taxon>Endopterygota</taxon>
        <taxon>Diptera</taxon>
        <taxon>Brachycera</taxon>
        <taxon>Muscomorpha</taxon>
        <taxon>Oestroidea</taxon>
        <taxon>Calliphoridae</taxon>
        <taxon>Luciliinae</taxon>
        <taxon>Lucilia</taxon>
    </lineage>
</organism>
<feature type="domain" description="RRM" evidence="4">
    <location>
        <begin position="31"/>
        <end position="116"/>
    </location>
</feature>
<keyword evidence="3" id="KW-0812">Transmembrane</keyword>
<dbReference type="SMART" id="SM00360">
    <property type="entry name" value="RRM"/>
    <property type="match status" value="1"/>
</dbReference>
<reference evidence="5 6" key="1">
    <citation type="journal article" date="2015" name="Nat. Commun.">
        <title>Lucilia cuprina genome unlocks parasitic fly biology to underpin future interventions.</title>
        <authorList>
            <person name="Anstead C.A."/>
            <person name="Korhonen P.K."/>
            <person name="Young N.D."/>
            <person name="Hall R.S."/>
            <person name="Jex A.R."/>
            <person name="Murali S.C."/>
            <person name="Hughes D.S."/>
            <person name="Lee S.F."/>
            <person name="Perry T."/>
            <person name="Stroehlein A.J."/>
            <person name="Ansell B.R."/>
            <person name="Breugelmans B."/>
            <person name="Hofmann A."/>
            <person name="Qu J."/>
            <person name="Dugan S."/>
            <person name="Lee S.L."/>
            <person name="Chao H."/>
            <person name="Dinh H."/>
            <person name="Han Y."/>
            <person name="Doddapaneni H.V."/>
            <person name="Worley K.C."/>
            <person name="Muzny D.M."/>
            <person name="Ioannidis P."/>
            <person name="Waterhouse R.M."/>
            <person name="Zdobnov E.M."/>
            <person name="James P.J."/>
            <person name="Bagnall N.H."/>
            <person name="Kotze A.C."/>
            <person name="Gibbs R.A."/>
            <person name="Richards S."/>
            <person name="Batterham P."/>
            <person name="Gasser R.B."/>
        </authorList>
    </citation>
    <scope>NUCLEOTIDE SEQUENCE [LARGE SCALE GENOMIC DNA]</scope>
    <source>
        <strain evidence="5 6">LS</strain>
        <tissue evidence="5">Full body</tissue>
    </source>
</reference>
<sequence>IPRPRAQTLLSNGPVNVADPPSITFSETPTQSLWITNIPPQATPGSLQTLFANFASLEAVIVDPARRCAYLTFPAVSQAVEAQAATNGTELYVGQGLCTVTFAQMKQQVNVTQTAPLSIAYVLQSLNASNSEISDGIAHMQRSSVMTFSAPILPLSETLPNQGERSYTPPVLRDIRRRLETMPQQEVEDIALDMMEELPHLASDYIVLAPAFAIPFFLLLVVAGGFLTMKLESLCWISAGVLAPQALQSLSIIPFLWIMKSVSGFLQLLQRTNLVMNPSSVS</sequence>